<accession>A0A226CX14</accession>
<evidence type="ECO:0000256" key="11">
    <source>
        <dbReference type="ARBA" id="ARBA00022989"/>
    </source>
</evidence>
<dbReference type="GO" id="GO:0008270">
    <property type="term" value="F:zinc ion binding"/>
    <property type="evidence" value="ECO:0007669"/>
    <property type="project" value="UniProtKB-KW"/>
</dbReference>
<name>A0A226CX14_FOLCA</name>
<comment type="catalytic activity">
    <reaction evidence="1">
        <text>S-ubiquitinyl-[E2 ubiquitin-conjugating enzyme]-L-cysteine + [acceptor protein]-L-lysine = [E2 ubiquitin-conjugating enzyme]-L-cysteine + N(6)-ubiquitinyl-[acceptor protein]-L-lysine.</text>
        <dbReference type="EC" id="2.3.2.27"/>
    </reaction>
</comment>
<keyword evidence="5" id="KW-0812">Transmembrane</keyword>
<dbReference type="InterPro" id="IPR022170">
    <property type="entry name" value="MUL1-like"/>
</dbReference>
<dbReference type="GO" id="GO:0061630">
    <property type="term" value="F:ubiquitin protein ligase activity"/>
    <property type="evidence" value="ECO:0007669"/>
    <property type="project" value="UniProtKB-EC"/>
</dbReference>
<dbReference type="PROSITE" id="PS50089">
    <property type="entry name" value="ZF_RING_2"/>
    <property type="match status" value="1"/>
</dbReference>
<keyword evidence="7 14" id="KW-0863">Zinc-finger</keyword>
<dbReference type="EMBL" id="LNIX01000063">
    <property type="protein sequence ID" value="OXA37164.1"/>
    <property type="molecule type" value="Genomic_DNA"/>
</dbReference>
<evidence type="ECO:0000256" key="14">
    <source>
        <dbReference type="PROSITE-ProRule" id="PRU00175"/>
    </source>
</evidence>
<proteinExistence type="predicted"/>
<keyword evidence="11" id="KW-1133">Transmembrane helix</keyword>
<evidence type="ECO:0000256" key="4">
    <source>
        <dbReference type="ARBA" id="ARBA00022679"/>
    </source>
</evidence>
<keyword evidence="6" id="KW-0479">Metal-binding</keyword>
<dbReference type="Proteomes" id="UP000198287">
    <property type="component" value="Unassembled WGS sequence"/>
</dbReference>
<sequence length="390" mass="43556">MDLLKALIENLPAGSCLILTELVVTGLNAYVVYGMLKACKASATVLDTLQGIQSFNVGRELAQAVDDSPTQALEYVAVRGKVSGYQDPVIPSSAYGLPSVIRKTKNLEIVSKYAWDLSIYTMNGRSYETSEFSPFRLRPITETQISFDFNETFAQQCDKGGKICSAEMISPSLIIKDLTQLHMEGLLKILPTYYETVDEPNSSSFKILKYIFGLTTPVGIKKTEALLACGEVITAFGKVQKTGEHEYTLIPPMLSNSLYILTPSTYEEIVDKHYVEQITAYLKLLFVSAGAVFVLWDLVRRMRILYKSIYPETIIQIENKHDTVTAKNTVGETLNQQLCIVCQEAPRNIVLLNCRHFCLCQSCYDILQNRGQNCPVCRSNVEGKIEVFVS</sequence>
<dbReference type="InterPro" id="IPR051652">
    <property type="entry name" value="MDM2_MDM4_MUL1"/>
</dbReference>
<comment type="subcellular location">
    <subcellularLocation>
        <location evidence="2">Mitochondrion outer membrane</location>
        <topology evidence="2">Multi-pass membrane protein</topology>
    </subcellularLocation>
</comment>
<evidence type="ECO:0000256" key="10">
    <source>
        <dbReference type="ARBA" id="ARBA00022833"/>
    </source>
</evidence>
<evidence type="ECO:0000256" key="6">
    <source>
        <dbReference type="ARBA" id="ARBA00022723"/>
    </source>
</evidence>
<evidence type="ECO:0000313" key="16">
    <source>
        <dbReference type="EMBL" id="OXA37164.1"/>
    </source>
</evidence>
<organism evidence="16 17">
    <name type="scientific">Folsomia candida</name>
    <name type="common">Springtail</name>
    <dbReference type="NCBI Taxonomy" id="158441"/>
    <lineage>
        <taxon>Eukaryota</taxon>
        <taxon>Metazoa</taxon>
        <taxon>Ecdysozoa</taxon>
        <taxon>Arthropoda</taxon>
        <taxon>Hexapoda</taxon>
        <taxon>Collembola</taxon>
        <taxon>Entomobryomorpha</taxon>
        <taxon>Isotomoidea</taxon>
        <taxon>Isotomidae</taxon>
        <taxon>Proisotominae</taxon>
        <taxon>Folsomia</taxon>
    </lineage>
</organism>
<dbReference type="OrthoDB" id="1711136at2759"/>
<dbReference type="InterPro" id="IPR001841">
    <property type="entry name" value="Znf_RING"/>
</dbReference>
<keyword evidence="16" id="KW-0436">Ligase</keyword>
<dbReference type="Gene3D" id="3.30.40.10">
    <property type="entry name" value="Zinc/RING finger domain, C3HC4 (zinc finger)"/>
    <property type="match status" value="1"/>
</dbReference>
<evidence type="ECO:0000259" key="15">
    <source>
        <dbReference type="PROSITE" id="PS50089"/>
    </source>
</evidence>
<keyword evidence="13" id="KW-0472">Membrane</keyword>
<protein>
    <recommendedName>
        <fullName evidence="3">RING-type E3 ubiquitin transferase</fullName>
        <ecNumber evidence="3">2.3.2.27</ecNumber>
    </recommendedName>
</protein>
<evidence type="ECO:0000256" key="2">
    <source>
        <dbReference type="ARBA" id="ARBA00004374"/>
    </source>
</evidence>
<evidence type="ECO:0000256" key="12">
    <source>
        <dbReference type="ARBA" id="ARBA00023128"/>
    </source>
</evidence>
<evidence type="ECO:0000256" key="7">
    <source>
        <dbReference type="ARBA" id="ARBA00022771"/>
    </source>
</evidence>
<comment type="caution">
    <text evidence="16">The sequence shown here is derived from an EMBL/GenBank/DDBJ whole genome shotgun (WGS) entry which is preliminary data.</text>
</comment>
<reference evidence="16 17" key="1">
    <citation type="submission" date="2015-12" db="EMBL/GenBank/DDBJ databases">
        <title>The genome of Folsomia candida.</title>
        <authorList>
            <person name="Faddeeva A."/>
            <person name="Derks M.F."/>
            <person name="Anvar Y."/>
            <person name="Smit S."/>
            <person name="Van Straalen N."/>
            <person name="Roelofs D."/>
        </authorList>
    </citation>
    <scope>NUCLEOTIDE SEQUENCE [LARGE SCALE GENOMIC DNA]</scope>
    <source>
        <strain evidence="16 17">VU population</strain>
        <tissue evidence="16">Whole body</tissue>
    </source>
</reference>
<evidence type="ECO:0000256" key="13">
    <source>
        <dbReference type="ARBA" id="ARBA00023136"/>
    </source>
</evidence>
<keyword evidence="17" id="KW-1185">Reference proteome</keyword>
<dbReference type="SUPFAM" id="SSF57850">
    <property type="entry name" value="RING/U-box"/>
    <property type="match status" value="1"/>
</dbReference>
<dbReference type="GO" id="GO:0016567">
    <property type="term" value="P:protein ubiquitination"/>
    <property type="evidence" value="ECO:0007669"/>
    <property type="project" value="InterPro"/>
</dbReference>
<evidence type="ECO:0000256" key="8">
    <source>
        <dbReference type="ARBA" id="ARBA00022786"/>
    </source>
</evidence>
<keyword evidence="9" id="KW-1000">Mitochondrion outer membrane</keyword>
<dbReference type="CDD" id="cd16649">
    <property type="entry name" value="mRING-HC-C3HC5_CGRF1-like"/>
    <property type="match status" value="1"/>
</dbReference>
<dbReference type="GO" id="GO:0016874">
    <property type="term" value="F:ligase activity"/>
    <property type="evidence" value="ECO:0007669"/>
    <property type="project" value="UniProtKB-KW"/>
</dbReference>
<evidence type="ECO:0000256" key="1">
    <source>
        <dbReference type="ARBA" id="ARBA00000900"/>
    </source>
</evidence>
<dbReference type="PANTHER" id="PTHR12183:SF32">
    <property type="entry name" value="MITOCHONDRIAL E3 UBIQUITIN PROTEIN LIGASE 1"/>
    <property type="match status" value="1"/>
</dbReference>
<keyword evidence="4" id="KW-0808">Transferase</keyword>
<dbReference type="InterPro" id="IPR013083">
    <property type="entry name" value="Znf_RING/FYVE/PHD"/>
</dbReference>
<evidence type="ECO:0000256" key="5">
    <source>
        <dbReference type="ARBA" id="ARBA00022692"/>
    </source>
</evidence>
<keyword evidence="8" id="KW-0833">Ubl conjugation pathway</keyword>
<dbReference type="STRING" id="158441.A0A226CX14"/>
<feature type="domain" description="RING-type" evidence="15">
    <location>
        <begin position="339"/>
        <end position="378"/>
    </location>
</feature>
<evidence type="ECO:0000256" key="9">
    <source>
        <dbReference type="ARBA" id="ARBA00022787"/>
    </source>
</evidence>
<evidence type="ECO:0000313" key="17">
    <source>
        <dbReference type="Proteomes" id="UP000198287"/>
    </source>
</evidence>
<keyword evidence="12" id="KW-0496">Mitochondrion</keyword>
<evidence type="ECO:0000256" key="3">
    <source>
        <dbReference type="ARBA" id="ARBA00012483"/>
    </source>
</evidence>
<dbReference type="GO" id="GO:0005741">
    <property type="term" value="C:mitochondrial outer membrane"/>
    <property type="evidence" value="ECO:0007669"/>
    <property type="project" value="UniProtKB-SubCell"/>
</dbReference>
<gene>
    <name evidence="16" type="ORF">Fcan01_28068</name>
</gene>
<dbReference type="PANTHER" id="PTHR12183">
    <property type="entry name" value="MITOCHONDRIAL UBIQUITIN LIGASE ACTIVATOR OF NFKB 1"/>
    <property type="match status" value="1"/>
</dbReference>
<dbReference type="EC" id="2.3.2.27" evidence="3"/>
<dbReference type="AlphaFoldDB" id="A0A226CX14"/>
<dbReference type="SMART" id="SM00184">
    <property type="entry name" value="RING"/>
    <property type="match status" value="1"/>
</dbReference>
<dbReference type="Pfam" id="PF12483">
    <property type="entry name" value="GIDE"/>
    <property type="match status" value="1"/>
</dbReference>
<dbReference type="Pfam" id="PF13920">
    <property type="entry name" value="zf-C3HC4_3"/>
    <property type="match status" value="1"/>
</dbReference>
<keyword evidence="10" id="KW-0862">Zinc</keyword>